<keyword evidence="3" id="KW-0614">Plasmid</keyword>
<feature type="transmembrane region" description="Helical" evidence="2">
    <location>
        <begin position="125"/>
        <end position="146"/>
    </location>
</feature>
<evidence type="ECO:0000256" key="2">
    <source>
        <dbReference type="SAM" id="Phobius"/>
    </source>
</evidence>
<dbReference type="EMBL" id="CP114769">
    <property type="protein sequence ID" value="WBA44321.1"/>
    <property type="molecule type" value="Genomic_DNA"/>
</dbReference>
<keyword evidence="2" id="KW-1133">Transmembrane helix</keyword>
<dbReference type="RefSeq" id="WP_269562339.1">
    <property type="nucleotide sequence ID" value="NZ_CP114769.1"/>
</dbReference>
<gene>
    <name evidence="3" type="ORF">O3303_21175</name>
</gene>
<feature type="compositionally biased region" description="Basic residues" evidence="1">
    <location>
        <begin position="254"/>
        <end position="263"/>
    </location>
</feature>
<reference evidence="3 4" key="1">
    <citation type="submission" date="2022-12" db="EMBL/GenBank/DDBJ databases">
        <title>Hymenobacter canadensis sp. nov. isolated from lake water of the Cambridge Bay, Canada.</title>
        <authorList>
            <person name="Kim W.H."/>
            <person name="Lee Y.M."/>
        </authorList>
    </citation>
    <scope>NUCLEOTIDE SEQUENCE [LARGE SCALE GENOMIC DNA]</scope>
    <source>
        <strain evidence="3 4">PAMC 29467</strain>
        <plasmid evidence="3 4">unnamed2</plasmid>
    </source>
</reference>
<evidence type="ECO:0008006" key="5">
    <source>
        <dbReference type="Google" id="ProtNLM"/>
    </source>
</evidence>
<keyword evidence="4" id="KW-1185">Reference proteome</keyword>
<protein>
    <recommendedName>
        <fullName evidence="5">MotA/TolQ/ExbB proton channel domain-containing protein</fullName>
    </recommendedName>
</protein>
<evidence type="ECO:0000313" key="4">
    <source>
        <dbReference type="Proteomes" id="UP001211005"/>
    </source>
</evidence>
<feature type="transmembrane region" description="Helical" evidence="2">
    <location>
        <begin position="36"/>
        <end position="58"/>
    </location>
</feature>
<keyword evidence="2" id="KW-0812">Transmembrane</keyword>
<accession>A0ABY7LW56</accession>
<keyword evidence="2" id="KW-0472">Membrane</keyword>
<geneLocation type="plasmid" evidence="3 4">
    <name>unnamed2</name>
</geneLocation>
<organism evidence="3 4">
    <name type="scientific">Hymenobacter canadensis</name>
    <dbReference type="NCBI Taxonomy" id="2999067"/>
    <lineage>
        <taxon>Bacteria</taxon>
        <taxon>Pseudomonadati</taxon>
        <taxon>Bacteroidota</taxon>
        <taxon>Cytophagia</taxon>
        <taxon>Cytophagales</taxon>
        <taxon>Hymenobacteraceae</taxon>
        <taxon>Hymenobacter</taxon>
    </lineage>
</organism>
<evidence type="ECO:0000256" key="1">
    <source>
        <dbReference type="SAM" id="MobiDB-lite"/>
    </source>
</evidence>
<feature type="region of interest" description="Disordered" evidence="1">
    <location>
        <begin position="215"/>
        <end position="263"/>
    </location>
</feature>
<name>A0ABY7LW56_9BACT</name>
<proteinExistence type="predicted"/>
<evidence type="ECO:0000313" key="3">
    <source>
        <dbReference type="EMBL" id="WBA44321.1"/>
    </source>
</evidence>
<sequence>MDNVEQGKVVEISDNETLTPKNDESIYKWQVKLLPFIIRMLVGFSMVFFIGSFIQLYYLHARINNSPAFTLGNTFNQLAEIKSQSHQTNQDLIAATRWQTLSVLEASALQRRYHQANVLLMSRVWITYLGFVTGMILALVGAVFVLGKFRETTTKGAIDTSGAKVSFESASPGLILAGLGTLLMFTTMITHYDIEVKDGPSYIDQWGTYSKVTLSQPEQSKPEKLPPNSGFSAGKDDEILDTTNVSADSALMGTKKRAAGQGE</sequence>
<dbReference type="Proteomes" id="UP001211005">
    <property type="component" value="Plasmid unnamed2"/>
</dbReference>